<dbReference type="Proteomes" id="UP000824120">
    <property type="component" value="Chromosome 10"/>
</dbReference>
<protein>
    <recommendedName>
        <fullName evidence="4">Oxysterol-binding protein</fullName>
    </recommendedName>
</protein>
<accession>A0A9J5X409</accession>
<dbReference type="PANTHER" id="PTHR10972:SF164">
    <property type="entry name" value="OXYSTEROL-BINDING PROTEIN-RELATED PROTEIN 3B"/>
    <property type="match status" value="1"/>
</dbReference>
<dbReference type="SUPFAM" id="SSF144000">
    <property type="entry name" value="Oxysterol-binding protein-like"/>
    <property type="match status" value="1"/>
</dbReference>
<dbReference type="FunFam" id="3.30.70.3490:FF:000008">
    <property type="entry name" value="Oxysterol-binding protein-related protein 3C"/>
    <property type="match status" value="1"/>
</dbReference>
<feature type="region of interest" description="Disordered" evidence="1">
    <location>
        <begin position="164"/>
        <end position="184"/>
    </location>
</feature>
<reference evidence="2 3" key="1">
    <citation type="submission" date="2020-09" db="EMBL/GenBank/DDBJ databases">
        <title>De no assembly of potato wild relative species, Solanum commersonii.</title>
        <authorList>
            <person name="Cho K."/>
        </authorList>
    </citation>
    <scope>NUCLEOTIDE SEQUENCE [LARGE SCALE GENOMIC DNA]</scope>
    <source>
        <strain evidence="2">LZ3.2</strain>
        <tissue evidence="2">Leaf</tissue>
    </source>
</reference>
<dbReference type="OrthoDB" id="14833at2759"/>
<dbReference type="GO" id="GO:0032934">
    <property type="term" value="F:sterol binding"/>
    <property type="evidence" value="ECO:0007669"/>
    <property type="project" value="TreeGrafter"/>
</dbReference>
<dbReference type="EMBL" id="JACXVP010000010">
    <property type="protein sequence ID" value="KAG5582867.1"/>
    <property type="molecule type" value="Genomic_DNA"/>
</dbReference>
<dbReference type="Pfam" id="PF01237">
    <property type="entry name" value="Oxysterol_BP"/>
    <property type="match status" value="1"/>
</dbReference>
<keyword evidence="3" id="KW-1185">Reference proteome</keyword>
<proteinExistence type="predicted"/>
<dbReference type="Gene3D" id="3.30.70.3490">
    <property type="match status" value="1"/>
</dbReference>
<gene>
    <name evidence="2" type="ORF">H5410_053494</name>
</gene>
<sequence>MPNIKFEIPDDVIKIIASIKLTCTELCPRVNGSLPTRKVNVTVFYIWVLRQLNSIFLANKSAGRYEVDGYVYNSEEEPKILMTGKWNESMSYQPCDLEGEPLPGSTMKEVWKAAEAPKNDKFQYTYFAHKINSFDTAPKKLLASDSRLRPDRYALEIGDVSKASSEKSRLEERQRADRRTREGKGDEFKPKWFNLSNEICPTPWGELEVYEYNGKYHEHRAAIDCSDHVEEADAKTTEFNPWQYEDSVVSA</sequence>
<organism evidence="2 3">
    <name type="scientific">Solanum commersonii</name>
    <name type="common">Commerson's wild potato</name>
    <name type="synonym">Commerson's nightshade</name>
    <dbReference type="NCBI Taxonomy" id="4109"/>
    <lineage>
        <taxon>Eukaryota</taxon>
        <taxon>Viridiplantae</taxon>
        <taxon>Streptophyta</taxon>
        <taxon>Embryophyta</taxon>
        <taxon>Tracheophyta</taxon>
        <taxon>Spermatophyta</taxon>
        <taxon>Magnoliopsida</taxon>
        <taxon>eudicotyledons</taxon>
        <taxon>Gunneridae</taxon>
        <taxon>Pentapetalae</taxon>
        <taxon>asterids</taxon>
        <taxon>lamiids</taxon>
        <taxon>Solanales</taxon>
        <taxon>Solanaceae</taxon>
        <taxon>Solanoideae</taxon>
        <taxon>Solaneae</taxon>
        <taxon>Solanum</taxon>
    </lineage>
</organism>
<dbReference type="AlphaFoldDB" id="A0A9J5X409"/>
<dbReference type="PANTHER" id="PTHR10972">
    <property type="entry name" value="OXYSTEROL-BINDING PROTEIN-RELATED"/>
    <property type="match status" value="1"/>
</dbReference>
<evidence type="ECO:0008006" key="4">
    <source>
        <dbReference type="Google" id="ProtNLM"/>
    </source>
</evidence>
<evidence type="ECO:0000256" key="1">
    <source>
        <dbReference type="SAM" id="MobiDB-lite"/>
    </source>
</evidence>
<dbReference type="InterPro" id="IPR000648">
    <property type="entry name" value="Oxysterol-bd"/>
</dbReference>
<dbReference type="InterPro" id="IPR037239">
    <property type="entry name" value="OSBP_sf"/>
</dbReference>
<evidence type="ECO:0000313" key="3">
    <source>
        <dbReference type="Proteomes" id="UP000824120"/>
    </source>
</evidence>
<dbReference type="GO" id="GO:0005829">
    <property type="term" value="C:cytosol"/>
    <property type="evidence" value="ECO:0007669"/>
    <property type="project" value="TreeGrafter"/>
</dbReference>
<dbReference type="GO" id="GO:0016020">
    <property type="term" value="C:membrane"/>
    <property type="evidence" value="ECO:0007669"/>
    <property type="project" value="TreeGrafter"/>
</dbReference>
<name>A0A9J5X409_SOLCO</name>
<evidence type="ECO:0000313" key="2">
    <source>
        <dbReference type="EMBL" id="KAG5582867.1"/>
    </source>
</evidence>
<comment type="caution">
    <text evidence="2">The sequence shown here is derived from an EMBL/GenBank/DDBJ whole genome shotgun (WGS) entry which is preliminary data.</text>
</comment>